<sequence>MIKAYDGVAITEELTTTKTVTAADSGTHYILNSATAFVTTLPALGDGLEFWFHAGATQVTGGNHTIVTAASGNVIEGSIASREDAAGVVACVAAADTISFIADTMLQGDHAHVVCDGTDWYLDGLTFVQDGMTTTQAS</sequence>
<dbReference type="AlphaFoldDB" id="A0A0F9DSF6"/>
<organism evidence="1">
    <name type="scientific">marine sediment metagenome</name>
    <dbReference type="NCBI Taxonomy" id="412755"/>
    <lineage>
        <taxon>unclassified sequences</taxon>
        <taxon>metagenomes</taxon>
        <taxon>ecological metagenomes</taxon>
    </lineage>
</organism>
<accession>A0A0F9DSF6</accession>
<protein>
    <submittedName>
        <fullName evidence="1">Uncharacterized protein</fullName>
    </submittedName>
</protein>
<reference evidence="1" key="1">
    <citation type="journal article" date="2015" name="Nature">
        <title>Complex archaea that bridge the gap between prokaryotes and eukaryotes.</title>
        <authorList>
            <person name="Spang A."/>
            <person name="Saw J.H."/>
            <person name="Jorgensen S.L."/>
            <person name="Zaremba-Niedzwiedzka K."/>
            <person name="Martijn J."/>
            <person name="Lind A.E."/>
            <person name="van Eijk R."/>
            <person name="Schleper C."/>
            <person name="Guy L."/>
            <person name="Ettema T.J."/>
        </authorList>
    </citation>
    <scope>NUCLEOTIDE SEQUENCE</scope>
</reference>
<dbReference type="EMBL" id="LAZR01027766">
    <property type="protein sequence ID" value="KKL64694.1"/>
    <property type="molecule type" value="Genomic_DNA"/>
</dbReference>
<gene>
    <name evidence="1" type="ORF">LCGC14_2162400</name>
</gene>
<evidence type="ECO:0000313" key="1">
    <source>
        <dbReference type="EMBL" id="KKL64694.1"/>
    </source>
</evidence>
<proteinExistence type="predicted"/>
<name>A0A0F9DSF6_9ZZZZ</name>
<comment type="caution">
    <text evidence="1">The sequence shown here is derived from an EMBL/GenBank/DDBJ whole genome shotgun (WGS) entry which is preliminary data.</text>
</comment>